<evidence type="ECO:0000256" key="1">
    <source>
        <dbReference type="SAM" id="MobiDB-lite"/>
    </source>
</evidence>
<accession>A0A1R2C2Z4</accession>
<dbReference type="GO" id="GO:0016020">
    <property type="term" value="C:membrane"/>
    <property type="evidence" value="ECO:0007669"/>
    <property type="project" value="TreeGrafter"/>
</dbReference>
<organism evidence="2 3">
    <name type="scientific">Stentor coeruleus</name>
    <dbReference type="NCBI Taxonomy" id="5963"/>
    <lineage>
        <taxon>Eukaryota</taxon>
        <taxon>Sar</taxon>
        <taxon>Alveolata</taxon>
        <taxon>Ciliophora</taxon>
        <taxon>Postciliodesmatophora</taxon>
        <taxon>Heterotrichea</taxon>
        <taxon>Heterotrichida</taxon>
        <taxon>Stentoridae</taxon>
        <taxon>Stentor</taxon>
    </lineage>
</organism>
<dbReference type="AlphaFoldDB" id="A0A1R2C2Z4"/>
<dbReference type="GO" id="GO:0005740">
    <property type="term" value="C:mitochondrial envelope"/>
    <property type="evidence" value="ECO:0007669"/>
    <property type="project" value="TreeGrafter"/>
</dbReference>
<evidence type="ECO:0000313" key="2">
    <source>
        <dbReference type="EMBL" id="OMJ83377.1"/>
    </source>
</evidence>
<dbReference type="SMART" id="SM00028">
    <property type="entry name" value="TPR"/>
    <property type="match status" value="3"/>
</dbReference>
<dbReference type="GO" id="GO:0012505">
    <property type="term" value="C:endomembrane system"/>
    <property type="evidence" value="ECO:0007669"/>
    <property type="project" value="TreeGrafter"/>
</dbReference>
<dbReference type="GO" id="GO:0005829">
    <property type="term" value="C:cytosol"/>
    <property type="evidence" value="ECO:0007669"/>
    <property type="project" value="TreeGrafter"/>
</dbReference>
<evidence type="ECO:0000313" key="3">
    <source>
        <dbReference type="Proteomes" id="UP000187209"/>
    </source>
</evidence>
<dbReference type="InterPro" id="IPR011990">
    <property type="entry name" value="TPR-like_helical_dom_sf"/>
</dbReference>
<name>A0A1R2C2Z4_9CILI</name>
<gene>
    <name evidence="2" type="ORF">SteCoe_15707</name>
</gene>
<reference evidence="2 3" key="1">
    <citation type="submission" date="2016-11" db="EMBL/GenBank/DDBJ databases">
        <title>The macronuclear genome of Stentor coeruleus: a giant cell with tiny introns.</title>
        <authorList>
            <person name="Slabodnick M."/>
            <person name="Ruby J.G."/>
            <person name="Reiff S.B."/>
            <person name="Swart E.C."/>
            <person name="Gosai S."/>
            <person name="Prabakaran S."/>
            <person name="Witkowska E."/>
            <person name="Larue G.E."/>
            <person name="Fisher S."/>
            <person name="Freeman R.M."/>
            <person name="Gunawardena J."/>
            <person name="Chu W."/>
            <person name="Stover N.A."/>
            <person name="Gregory B.D."/>
            <person name="Nowacki M."/>
            <person name="Derisi J."/>
            <person name="Roy S.W."/>
            <person name="Marshall W.F."/>
            <person name="Sood P."/>
        </authorList>
    </citation>
    <scope>NUCLEOTIDE SEQUENCE [LARGE SCALE GENOMIC DNA]</scope>
    <source>
        <strain evidence="2">WM001</strain>
    </source>
</reference>
<proteinExistence type="predicted"/>
<protein>
    <submittedName>
        <fullName evidence="2">Uncharacterized protein</fullName>
    </submittedName>
</protein>
<dbReference type="InterPro" id="IPR019734">
    <property type="entry name" value="TPR_rpt"/>
</dbReference>
<dbReference type="GO" id="GO:0044183">
    <property type="term" value="F:protein folding chaperone"/>
    <property type="evidence" value="ECO:0007669"/>
    <property type="project" value="TreeGrafter"/>
</dbReference>
<dbReference type="Gene3D" id="1.25.40.10">
    <property type="entry name" value="Tetratricopeptide repeat domain"/>
    <property type="match status" value="1"/>
</dbReference>
<keyword evidence="3" id="KW-1185">Reference proteome</keyword>
<sequence length="253" mass="29753">MERTITTVKCQDFAKYCLSTLKPKPVEIKPPEPKPEPKEEIQGPERVIGTTNYKKWEEFKESEESEEKKQAEEYIKSMCSQDHRKEIELYERPTKEKLIACSQFKIQGNDAYKQKNYSLAALFYRKGLLQLDYTFPEDAKDEQTFKDLEISLHLNMCIAKYYLEEYDECLSHVAQVLKHSPGNPKALYRKALVLYKRDLLNESREITSKIVSENSKNQEAIELLMQIDKKLEDYKTKQKKVFKAMIDGEEVNK</sequence>
<dbReference type="PANTHER" id="PTHR46512">
    <property type="entry name" value="PEPTIDYLPROLYL ISOMERASE"/>
    <property type="match status" value="1"/>
</dbReference>
<feature type="compositionally biased region" description="Basic and acidic residues" evidence="1">
    <location>
        <begin position="25"/>
        <end position="43"/>
    </location>
</feature>
<dbReference type="SUPFAM" id="SSF48452">
    <property type="entry name" value="TPR-like"/>
    <property type="match status" value="1"/>
</dbReference>
<comment type="caution">
    <text evidence="2">The sequence shown here is derived from an EMBL/GenBank/DDBJ whole genome shotgun (WGS) entry which is preliminary data.</text>
</comment>
<feature type="region of interest" description="Disordered" evidence="1">
    <location>
        <begin position="25"/>
        <end position="47"/>
    </location>
</feature>
<dbReference type="Proteomes" id="UP000187209">
    <property type="component" value="Unassembled WGS sequence"/>
</dbReference>
<dbReference type="InterPro" id="IPR050754">
    <property type="entry name" value="FKBP4/5/8-like"/>
</dbReference>
<dbReference type="EMBL" id="MPUH01000306">
    <property type="protein sequence ID" value="OMJ83377.1"/>
    <property type="molecule type" value="Genomic_DNA"/>
</dbReference>
<dbReference type="PANTHER" id="PTHR46512:SF1">
    <property type="entry name" value="PEPTIDYLPROLYL ISOMERASE"/>
    <property type="match status" value="1"/>
</dbReference>
<dbReference type="OrthoDB" id="2423701at2759"/>